<dbReference type="CDD" id="cd14729">
    <property type="entry name" value="RtxA-like"/>
    <property type="match status" value="1"/>
</dbReference>
<sequence>MNQNNTPASAPPFSQDRMTLKSIARRLAESCPDMRQQALETAGNILRKHTGLTISPDTVYWHRFTTAVSSHVTFSGWQHYGSPIESMTLPQLILHRFNAEDQDYADELQTMSGFYTAGPQADVYDEHTEIKMLVSDVMSDLWAIDFSTQYKAKLASFWQNCAEDFRTLSKANFLSKVLEDRHNGHLSAQDTQSIIQAVANNIHTPIQLSMLTATTSAPAGVRVTAFDLGGHEASDILRIVTPKGRQIIYIPGEITPIHVFDTPEHLKTWLVSETTKVGDRARLLSHFPLSMRNEISNDVGLNHLMDLLPTASTSLINQNDRDLGMDAFTWLRDSARTRMNADANLSMRSNSDLRKQMWIGYLNAFSHVIGPLAAIDWPVALAVVGAGLADMGLNIDQAVNGHTTAERKAGVIGAITSGVDVLFNSLFLIGGFPEAEHPVIAHEATLPVATEVEPGIAPVITETSAVIPAKAPELPEDFKSTVSLVGSPVAQSGRMQGIYQLTDGSTYVSIKGETYRVRFINEMNGWAIIDPNNPFSFYRNVPIRINAAGQWETLKTNGLRGGGPVVSSLRSSRVNYPIRASAYDVPENMKQDLAVAANGGDRKVLQGDWARLHSWTDPYIDFRALRERLRTDAFQFFSQTKLPQRPEMPRLEATDTCKSTLQKILANAPGLVIGESHAELGSKKFLIDNMRLLKKLNVRTLYMEHLLNDFHLQDLKTFAESGNMPGNLKTYLRNLDTGHHTDPMGQYTFLELVNAANENHIRIQPLDCMASYRIVGMNDSDGLLRIKMMNYFAHTTIQADAPNLGPKGKWLALVGNAHANTYEGVPGISELEGVIGIRAEDVSLGQPEGFSIDPGQVMNGEIGRLPTFVKSDFRMQMAINKVYPQPTIENRLIIPGMFVINRNTGSPLLIHRASDGAIVRTAIKTSRGKFFIERPRWQAISGRPFDNLGQLVDALKLMGMKDVS</sequence>
<comment type="caution">
    <text evidence="2">The sequence shown here is derived from an EMBL/GenBank/DDBJ whole genome shotgun (WGS) entry which is preliminary data.</text>
</comment>
<accession>A0ABT9CR09</accession>
<organism evidence="2 3">
    <name type="scientific">Pseudomonas serbiensis</name>
    <dbReference type="NCBI Taxonomy" id="3064350"/>
    <lineage>
        <taxon>Bacteria</taxon>
        <taxon>Pseudomonadati</taxon>
        <taxon>Pseudomonadota</taxon>
        <taxon>Gammaproteobacteria</taxon>
        <taxon>Pseudomonadales</taxon>
        <taxon>Pseudomonadaceae</taxon>
        <taxon>Pseudomonas</taxon>
    </lineage>
</organism>
<dbReference type="Pfam" id="PF20178">
    <property type="entry name" value="ToxA_N"/>
    <property type="match status" value="1"/>
</dbReference>
<dbReference type="RefSeq" id="WP_304575040.1">
    <property type="nucleotide sequence ID" value="NZ_JAUQOO010000009.1"/>
</dbReference>
<evidence type="ECO:0000313" key="3">
    <source>
        <dbReference type="Proteomes" id="UP001223016"/>
    </source>
</evidence>
<feature type="domain" description="Dermonecrotic toxin N-terminal" evidence="1">
    <location>
        <begin position="29"/>
        <end position="289"/>
    </location>
</feature>
<protein>
    <submittedName>
        <fullName evidence="2">Membrane-targeted effector domain-containing toxin</fullName>
    </submittedName>
</protein>
<gene>
    <name evidence="2" type="ORF">Q6A51_14125</name>
</gene>
<proteinExistence type="predicted"/>
<dbReference type="SUPFAM" id="SSF159501">
    <property type="entry name" value="EreA/ChaN-like"/>
    <property type="match status" value="1"/>
</dbReference>
<dbReference type="Proteomes" id="UP001223016">
    <property type="component" value="Unassembled WGS sequence"/>
</dbReference>
<evidence type="ECO:0000313" key="2">
    <source>
        <dbReference type="EMBL" id="MDO7927928.1"/>
    </source>
</evidence>
<keyword evidence="3" id="KW-1185">Reference proteome</keyword>
<dbReference type="EMBL" id="JAUQOO010000009">
    <property type="protein sequence ID" value="MDO7927928.1"/>
    <property type="molecule type" value="Genomic_DNA"/>
</dbReference>
<dbReference type="Gene3D" id="3.40.50.11550">
    <property type="match status" value="1"/>
</dbReference>
<dbReference type="InterPro" id="IPR046673">
    <property type="entry name" value="ToxA_N"/>
</dbReference>
<name>A0ABT9CR09_9PSED</name>
<reference evidence="2 3" key="1">
    <citation type="submission" date="2023-07" db="EMBL/GenBank/DDBJ databases">
        <title>Identification of four novel Pseudomonas species associated with bacterial leaf spot of cucurbits.</title>
        <authorList>
            <person name="Fullem K.R."/>
        </authorList>
    </citation>
    <scope>NUCLEOTIDE SEQUENCE [LARGE SCALE GENOMIC DNA]</scope>
    <source>
        <strain evidence="2 3">KFB 138</strain>
    </source>
</reference>
<evidence type="ECO:0000259" key="1">
    <source>
        <dbReference type="Pfam" id="PF20178"/>
    </source>
</evidence>